<organism evidence="16 17">
    <name type="scientific">Peptostreptococcus russellii</name>
    <dbReference type="NCBI Taxonomy" id="215200"/>
    <lineage>
        <taxon>Bacteria</taxon>
        <taxon>Bacillati</taxon>
        <taxon>Bacillota</taxon>
        <taxon>Clostridia</taxon>
        <taxon>Peptostreptococcales</taxon>
        <taxon>Peptostreptococcaceae</taxon>
        <taxon>Peptostreptococcus</taxon>
    </lineage>
</organism>
<keyword evidence="11" id="KW-0067">ATP-binding</keyword>
<evidence type="ECO:0000256" key="13">
    <source>
        <dbReference type="ARBA" id="ARBA00033470"/>
    </source>
</evidence>
<comment type="function">
    <text evidence="2">Catalyzes the phosphorylation of pyruvate to phosphoenolpyruvate.</text>
</comment>
<evidence type="ECO:0000259" key="15">
    <source>
        <dbReference type="Pfam" id="PF01326"/>
    </source>
</evidence>
<keyword evidence="7" id="KW-0808">Transferase</keyword>
<proteinExistence type="inferred from homology"/>
<comment type="caution">
    <text evidence="16">The sequence shown here is derived from an EMBL/GenBank/DDBJ whole genome shotgun (WGS) entry which is preliminary data.</text>
</comment>
<dbReference type="InterPro" id="IPR002192">
    <property type="entry name" value="PPDK_AMP/ATP-bd"/>
</dbReference>
<dbReference type="UniPathway" id="UPA00138"/>
<keyword evidence="10" id="KW-0418">Kinase</keyword>
<sequence>MNKIYTLPLFDELATLENVGGKGMSLSKLIEAGIPVPDGFHVTTDAYKQYMNDNEISDSITALLDSTDPSDTNGLEAVSQKISELFVKGVIPSEIEKEIIFSYNHLGTTPVAVRSSGTAEDLPGASFAGQHETYPISFLHCIKG</sequence>
<dbReference type="OrthoDB" id="9765468at2"/>
<comment type="cofactor">
    <cofactor evidence="1">
        <name>Mg(2+)</name>
        <dbReference type="ChEBI" id="CHEBI:18420"/>
    </cofactor>
</comment>
<dbReference type="AlphaFoldDB" id="A0A2P7Q2E9"/>
<evidence type="ECO:0000256" key="12">
    <source>
        <dbReference type="ARBA" id="ARBA00022842"/>
    </source>
</evidence>
<dbReference type="GO" id="GO:0008986">
    <property type="term" value="F:pyruvate, water dikinase activity"/>
    <property type="evidence" value="ECO:0007669"/>
    <property type="project" value="UniProtKB-EC"/>
</dbReference>
<keyword evidence="9" id="KW-0547">Nucleotide-binding</keyword>
<keyword evidence="12" id="KW-0460">Magnesium</keyword>
<protein>
    <recommendedName>
        <fullName evidence="6">Phosphoenolpyruvate synthase</fullName>
        <ecNumber evidence="5">2.7.9.2</ecNumber>
    </recommendedName>
    <alternativeName>
        <fullName evidence="13">Pyruvate, water dikinase</fullName>
    </alternativeName>
</protein>
<comment type="similarity">
    <text evidence="4">Belongs to the PEP-utilizing enzyme family.</text>
</comment>
<evidence type="ECO:0000313" key="17">
    <source>
        <dbReference type="Proteomes" id="UP000241434"/>
    </source>
</evidence>
<dbReference type="GO" id="GO:0046872">
    <property type="term" value="F:metal ion binding"/>
    <property type="evidence" value="ECO:0007669"/>
    <property type="project" value="UniProtKB-KW"/>
</dbReference>
<evidence type="ECO:0000256" key="11">
    <source>
        <dbReference type="ARBA" id="ARBA00022840"/>
    </source>
</evidence>
<dbReference type="Pfam" id="PF01326">
    <property type="entry name" value="PPDK_N"/>
    <property type="match status" value="1"/>
</dbReference>
<evidence type="ECO:0000256" key="7">
    <source>
        <dbReference type="ARBA" id="ARBA00022679"/>
    </source>
</evidence>
<keyword evidence="17" id="KW-1185">Reference proteome</keyword>
<dbReference type="PANTHER" id="PTHR43030:SF1">
    <property type="entry name" value="PHOSPHOENOLPYRUVATE SYNTHASE"/>
    <property type="match status" value="1"/>
</dbReference>
<evidence type="ECO:0000256" key="8">
    <source>
        <dbReference type="ARBA" id="ARBA00022723"/>
    </source>
</evidence>
<comment type="catalytic activity">
    <reaction evidence="14">
        <text>pyruvate + ATP + H2O = phosphoenolpyruvate + AMP + phosphate + 2 H(+)</text>
        <dbReference type="Rhea" id="RHEA:11364"/>
        <dbReference type="ChEBI" id="CHEBI:15361"/>
        <dbReference type="ChEBI" id="CHEBI:15377"/>
        <dbReference type="ChEBI" id="CHEBI:15378"/>
        <dbReference type="ChEBI" id="CHEBI:30616"/>
        <dbReference type="ChEBI" id="CHEBI:43474"/>
        <dbReference type="ChEBI" id="CHEBI:58702"/>
        <dbReference type="ChEBI" id="CHEBI:456215"/>
        <dbReference type="EC" id="2.7.9.2"/>
    </reaction>
</comment>
<gene>
    <name evidence="16" type="ORF">UF10_01725</name>
</gene>
<keyword evidence="8" id="KW-0479">Metal-binding</keyword>
<dbReference type="GO" id="GO:0005524">
    <property type="term" value="F:ATP binding"/>
    <property type="evidence" value="ECO:0007669"/>
    <property type="project" value="UniProtKB-KW"/>
</dbReference>
<dbReference type="InterPro" id="IPR006319">
    <property type="entry name" value="PEP_synth"/>
</dbReference>
<evidence type="ECO:0000256" key="10">
    <source>
        <dbReference type="ARBA" id="ARBA00022777"/>
    </source>
</evidence>
<dbReference type="Proteomes" id="UP000241434">
    <property type="component" value="Unassembled WGS sequence"/>
</dbReference>
<evidence type="ECO:0000313" key="16">
    <source>
        <dbReference type="EMBL" id="PSJ32135.1"/>
    </source>
</evidence>
<dbReference type="SUPFAM" id="SSF56059">
    <property type="entry name" value="Glutathione synthetase ATP-binding domain-like"/>
    <property type="match status" value="1"/>
</dbReference>
<accession>A0A2P7Q2E9</accession>
<evidence type="ECO:0000256" key="1">
    <source>
        <dbReference type="ARBA" id="ARBA00001946"/>
    </source>
</evidence>
<dbReference type="EMBL" id="JYGE01000002">
    <property type="protein sequence ID" value="PSJ32135.1"/>
    <property type="molecule type" value="Genomic_DNA"/>
</dbReference>
<dbReference type="PANTHER" id="PTHR43030">
    <property type="entry name" value="PHOSPHOENOLPYRUVATE SYNTHASE"/>
    <property type="match status" value="1"/>
</dbReference>
<dbReference type="Gene3D" id="3.30.1490.20">
    <property type="entry name" value="ATP-grasp fold, A domain"/>
    <property type="match status" value="1"/>
</dbReference>
<evidence type="ECO:0000256" key="14">
    <source>
        <dbReference type="ARBA" id="ARBA00047700"/>
    </source>
</evidence>
<evidence type="ECO:0000256" key="4">
    <source>
        <dbReference type="ARBA" id="ARBA00007837"/>
    </source>
</evidence>
<evidence type="ECO:0000256" key="2">
    <source>
        <dbReference type="ARBA" id="ARBA00002988"/>
    </source>
</evidence>
<dbReference type="InterPro" id="IPR013815">
    <property type="entry name" value="ATP_grasp_subdomain_1"/>
</dbReference>
<evidence type="ECO:0000256" key="9">
    <source>
        <dbReference type="ARBA" id="ARBA00022741"/>
    </source>
</evidence>
<comment type="pathway">
    <text evidence="3">Carbohydrate biosynthesis; gluconeogenesis.</text>
</comment>
<dbReference type="EC" id="2.7.9.2" evidence="5"/>
<dbReference type="GO" id="GO:0006094">
    <property type="term" value="P:gluconeogenesis"/>
    <property type="evidence" value="ECO:0007669"/>
    <property type="project" value="UniProtKB-UniPathway"/>
</dbReference>
<evidence type="ECO:0000256" key="5">
    <source>
        <dbReference type="ARBA" id="ARBA00011996"/>
    </source>
</evidence>
<reference evidence="16" key="1">
    <citation type="thesis" date="2015" institute="Rutgers" country="The State University of New Jersey, 14 College Farm Rd., New Brunswick, NJ, USA">
        <title>Ammonia toxicity in bacteria and its implications for treatment of and resource recovery from highly nitrogenous organic wastes.</title>
        <authorList>
            <person name="Luther A.K."/>
        </authorList>
    </citation>
    <scope>NUCLEOTIDE SEQUENCE</scope>
    <source>
        <strain evidence="16">RT-10B</strain>
    </source>
</reference>
<name>A0A2P7Q2E9_9FIRM</name>
<dbReference type="RefSeq" id="WP_106776115.1">
    <property type="nucleotide sequence ID" value="NZ_JYGE01000002.1"/>
</dbReference>
<feature type="domain" description="Pyruvate phosphate dikinase AMP/ATP-binding" evidence="15">
    <location>
        <begin position="17"/>
        <end position="134"/>
    </location>
</feature>
<evidence type="ECO:0000256" key="3">
    <source>
        <dbReference type="ARBA" id="ARBA00004742"/>
    </source>
</evidence>
<evidence type="ECO:0000256" key="6">
    <source>
        <dbReference type="ARBA" id="ARBA00021623"/>
    </source>
</evidence>